<reference evidence="1" key="1">
    <citation type="submission" date="2018-06" db="EMBL/GenBank/DDBJ databases">
        <authorList>
            <person name="Zhirakovskaya E."/>
        </authorList>
    </citation>
    <scope>NUCLEOTIDE SEQUENCE</scope>
</reference>
<protein>
    <submittedName>
        <fullName evidence="1">Uncharacterized protein</fullName>
    </submittedName>
</protein>
<dbReference type="Gene3D" id="2.130.10.10">
    <property type="entry name" value="YVTN repeat-like/Quinoprotein amine dehydrogenase"/>
    <property type="match status" value="2"/>
</dbReference>
<name>A0A3B1CAQ4_9ZZZZ</name>
<dbReference type="EMBL" id="UOGD01000025">
    <property type="protein sequence ID" value="VAX15745.1"/>
    <property type="molecule type" value="Genomic_DNA"/>
</dbReference>
<sequence>MKRIIIITIYIALVISTTIFAGIKDKPFTQEYHKPYPLQTNEQNDVKAIVVDNSDNIWAGTKAGLFKLDKTTDIWKPILDKKNQGPINDLFIDSKGLLWAAAWNGLFVIQSMKTDKIPGVIGPIGVVSEVNNSIIAMGPEGLWTKKNQNWEKEKIPYSRAVRKLIPDGKGGYYLATAKGLYHKSNGQIKLFQKEDEILTDNVDGLAYTNADELWVGGLGGISVYKNDEWIKTYTPKEGLPTVFIRSVKKASDDVMWVGTALGVTRYNGKTWSLRHSRRWLLSDDVRDIAFDSNGNAWIATAKGVSVIMKKEMTLKQKFDHYYGIMKRRHVREPYLVEKCGFKSPGDTTTWFPRDDDNDGQYTSMYLAMESYRYAVTKDPEAKENAGKAFNALQFLQTVTETNGFVARTVVPASWKRMADANRTITDRQWAAKLLDEPRERRIEKMWLPSKDGKWLWKRGTSSDEITGHMYGYFIYYELAVEGKEREKVKDHILKIIDYIIDGGYNLIDIDRKHTKWGVWAPEYLNNDPDWATERGINSLEILSFLKLAYHVSGDEKYQKEFYKLFNDYHYRDNIIEAKSTIKSWITFIDDELLALAYPVLMEYENDPEVKEILQKSVEHWYDVLKNDDNPYFYYLFNGFTGEELNLERSIFLLQDNPLDLIRWRVDNSKREDLHTTSKPILEDIQTSILVPPSERGIMRWDNNPWSAVQGDGGYSESDGVYWMLAYWVGRYYGFVE</sequence>
<organism evidence="1">
    <name type="scientific">hydrothermal vent metagenome</name>
    <dbReference type="NCBI Taxonomy" id="652676"/>
    <lineage>
        <taxon>unclassified sequences</taxon>
        <taxon>metagenomes</taxon>
        <taxon>ecological metagenomes</taxon>
    </lineage>
</organism>
<gene>
    <name evidence="1" type="ORF">MNBD_IGNAVI01-2650</name>
</gene>
<dbReference type="SUPFAM" id="SSF48208">
    <property type="entry name" value="Six-hairpin glycosidases"/>
    <property type="match status" value="1"/>
</dbReference>
<proteinExistence type="predicted"/>
<evidence type="ECO:0000313" key="1">
    <source>
        <dbReference type="EMBL" id="VAX15745.1"/>
    </source>
</evidence>
<accession>A0A3B1CAQ4</accession>
<dbReference type="GO" id="GO:0005975">
    <property type="term" value="P:carbohydrate metabolic process"/>
    <property type="evidence" value="ECO:0007669"/>
    <property type="project" value="InterPro"/>
</dbReference>
<dbReference type="InterPro" id="IPR008928">
    <property type="entry name" value="6-hairpin_glycosidase_sf"/>
</dbReference>
<dbReference type="AlphaFoldDB" id="A0A3B1CAQ4"/>
<dbReference type="InterPro" id="IPR015943">
    <property type="entry name" value="WD40/YVTN_repeat-like_dom_sf"/>
</dbReference>
<dbReference type="SUPFAM" id="SSF63829">
    <property type="entry name" value="Calcium-dependent phosphotriesterase"/>
    <property type="match status" value="1"/>
</dbReference>